<evidence type="ECO:0000313" key="1">
    <source>
        <dbReference type="EMBL" id="KAH7943443.1"/>
    </source>
</evidence>
<sequence>MQAVPLLHYCLTFHRCLVSVDLNGCVLEDHHQLICEALRQSHSIRKLKLHILSAVTLASQSFAATLPHLNQLRDLEFKHVRFDRTFAERLSELLSRTASLTTLTMSYVWTTGEGMLLVLEALKLNETITTLSLDSCFVLTLVKWFPVVFADYLRENRTLRTLSVTSFSKDFQSWLRLMTESLLPNKTLSKLNLVQFRLDIEGINLITEFLRQNQTLRSLNLTSCVWPSSQYGADTYISFGSFGKVSSLIYPWLVALNENKTLEELTVDLSWCNTDECRSLFRALSNNVSLKKLTVEDFGNKDMVEICKAFREAGLQERIFVPRHHVGHGNTVAFNECTELSSIKIDSAMFHGFDQLLKALRLLPSCNHVRSLFLVVSDEMFNATVSSLIGQYITATRALRELELQFQTGVVSRTRNAVGRGERALVQALSGNKSIHRLSIIGLCFDEAETQMLVNMLRSSQTVWDMTFYPGIASSTALLVKNLSPNFARNFTILHMNVTWNVDVYGDCFALARVASRNSSLVTRAAHFVMGGRRKYCAAAIELVHFTPGLVARVQELASVDEDEAVLRIKKSHNRLSELDDFMRMAGVVKDRVTCHRRDDGQMQLVDLNRDCWLYLRRFLKVGDIPDAH</sequence>
<reference evidence="1" key="1">
    <citation type="journal article" date="2020" name="Cell">
        <title>Large-Scale Comparative Analyses of Tick Genomes Elucidate Their Genetic Diversity and Vector Capacities.</title>
        <authorList>
            <consortium name="Tick Genome and Microbiome Consortium (TIGMIC)"/>
            <person name="Jia N."/>
            <person name="Wang J."/>
            <person name="Shi W."/>
            <person name="Du L."/>
            <person name="Sun Y."/>
            <person name="Zhan W."/>
            <person name="Jiang J.F."/>
            <person name="Wang Q."/>
            <person name="Zhang B."/>
            <person name="Ji P."/>
            <person name="Bell-Sakyi L."/>
            <person name="Cui X.M."/>
            <person name="Yuan T.T."/>
            <person name="Jiang B.G."/>
            <person name="Yang W.F."/>
            <person name="Lam T.T."/>
            <person name="Chang Q.C."/>
            <person name="Ding S.J."/>
            <person name="Wang X.J."/>
            <person name="Zhu J.G."/>
            <person name="Ruan X.D."/>
            <person name="Zhao L."/>
            <person name="Wei J.T."/>
            <person name="Ye R.Z."/>
            <person name="Que T.C."/>
            <person name="Du C.H."/>
            <person name="Zhou Y.H."/>
            <person name="Cheng J.X."/>
            <person name="Dai P.F."/>
            <person name="Guo W.B."/>
            <person name="Han X.H."/>
            <person name="Huang E.J."/>
            <person name="Li L.F."/>
            <person name="Wei W."/>
            <person name="Gao Y.C."/>
            <person name="Liu J.Z."/>
            <person name="Shao H.Z."/>
            <person name="Wang X."/>
            <person name="Wang C.C."/>
            <person name="Yang T.C."/>
            <person name="Huo Q.B."/>
            <person name="Li W."/>
            <person name="Chen H.Y."/>
            <person name="Chen S.E."/>
            <person name="Zhou L.G."/>
            <person name="Ni X.B."/>
            <person name="Tian J.H."/>
            <person name="Sheng Y."/>
            <person name="Liu T."/>
            <person name="Pan Y.S."/>
            <person name="Xia L.Y."/>
            <person name="Li J."/>
            <person name="Zhao F."/>
            <person name="Cao W.C."/>
        </authorList>
    </citation>
    <scope>NUCLEOTIDE SEQUENCE</scope>
    <source>
        <strain evidence="1">Rsan-2018</strain>
    </source>
</reference>
<dbReference type="InterPro" id="IPR052394">
    <property type="entry name" value="LRR-containing"/>
</dbReference>
<dbReference type="EMBL" id="JABSTV010001253">
    <property type="protein sequence ID" value="KAH7943443.1"/>
    <property type="molecule type" value="Genomic_DNA"/>
</dbReference>
<gene>
    <name evidence="1" type="ORF">HPB52_008478</name>
</gene>
<dbReference type="VEuPathDB" id="VectorBase:RSAN_042725"/>
<evidence type="ECO:0008006" key="3">
    <source>
        <dbReference type="Google" id="ProtNLM"/>
    </source>
</evidence>
<accession>A0A9D4PIR1</accession>
<dbReference type="InterPro" id="IPR032675">
    <property type="entry name" value="LRR_dom_sf"/>
</dbReference>
<reference evidence="1" key="2">
    <citation type="submission" date="2021-09" db="EMBL/GenBank/DDBJ databases">
        <authorList>
            <person name="Jia N."/>
            <person name="Wang J."/>
            <person name="Shi W."/>
            <person name="Du L."/>
            <person name="Sun Y."/>
            <person name="Zhan W."/>
            <person name="Jiang J."/>
            <person name="Wang Q."/>
            <person name="Zhang B."/>
            <person name="Ji P."/>
            <person name="Sakyi L.B."/>
            <person name="Cui X."/>
            <person name="Yuan T."/>
            <person name="Jiang B."/>
            <person name="Yang W."/>
            <person name="Lam T.T.-Y."/>
            <person name="Chang Q."/>
            <person name="Ding S."/>
            <person name="Wang X."/>
            <person name="Zhu J."/>
            <person name="Ruan X."/>
            <person name="Zhao L."/>
            <person name="Wei J."/>
            <person name="Que T."/>
            <person name="Du C."/>
            <person name="Cheng J."/>
            <person name="Dai P."/>
            <person name="Han X."/>
            <person name="Huang E."/>
            <person name="Gao Y."/>
            <person name="Liu J."/>
            <person name="Shao H."/>
            <person name="Ye R."/>
            <person name="Li L."/>
            <person name="Wei W."/>
            <person name="Wang X."/>
            <person name="Wang C."/>
            <person name="Huo Q."/>
            <person name="Li W."/>
            <person name="Guo W."/>
            <person name="Chen H."/>
            <person name="Chen S."/>
            <person name="Zhou L."/>
            <person name="Zhou L."/>
            <person name="Ni X."/>
            <person name="Tian J."/>
            <person name="Zhou Y."/>
            <person name="Sheng Y."/>
            <person name="Liu T."/>
            <person name="Pan Y."/>
            <person name="Xia L."/>
            <person name="Li J."/>
            <person name="Zhao F."/>
            <person name="Cao W."/>
        </authorList>
    </citation>
    <scope>NUCLEOTIDE SEQUENCE</scope>
    <source>
        <strain evidence="1">Rsan-2018</strain>
        <tissue evidence="1">Larvae</tissue>
    </source>
</reference>
<protein>
    <recommendedName>
        <fullName evidence="3">Nlr family card domain protein</fullName>
    </recommendedName>
</protein>
<proteinExistence type="predicted"/>
<name>A0A9D4PIR1_RHISA</name>
<dbReference type="AlphaFoldDB" id="A0A9D4PIR1"/>
<dbReference type="Proteomes" id="UP000821837">
    <property type="component" value="Unassembled WGS sequence"/>
</dbReference>
<dbReference type="PANTHER" id="PTHR24114:SF50">
    <property type="entry name" value="RNI-LIKE PROTEIN"/>
    <property type="match status" value="1"/>
</dbReference>
<evidence type="ECO:0000313" key="2">
    <source>
        <dbReference type="Proteomes" id="UP000821837"/>
    </source>
</evidence>
<dbReference type="SUPFAM" id="SSF52047">
    <property type="entry name" value="RNI-like"/>
    <property type="match status" value="2"/>
</dbReference>
<dbReference type="PANTHER" id="PTHR24114">
    <property type="entry name" value="LEUCINE RICH REPEAT FAMILY PROTEIN"/>
    <property type="match status" value="1"/>
</dbReference>
<comment type="caution">
    <text evidence="1">The sequence shown here is derived from an EMBL/GenBank/DDBJ whole genome shotgun (WGS) entry which is preliminary data.</text>
</comment>
<dbReference type="Gene3D" id="3.80.10.10">
    <property type="entry name" value="Ribonuclease Inhibitor"/>
    <property type="match status" value="3"/>
</dbReference>
<organism evidence="1 2">
    <name type="scientific">Rhipicephalus sanguineus</name>
    <name type="common">Brown dog tick</name>
    <name type="synonym">Ixodes sanguineus</name>
    <dbReference type="NCBI Taxonomy" id="34632"/>
    <lineage>
        <taxon>Eukaryota</taxon>
        <taxon>Metazoa</taxon>
        <taxon>Ecdysozoa</taxon>
        <taxon>Arthropoda</taxon>
        <taxon>Chelicerata</taxon>
        <taxon>Arachnida</taxon>
        <taxon>Acari</taxon>
        <taxon>Parasitiformes</taxon>
        <taxon>Ixodida</taxon>
        <taxon>Ixodoidea</taxon>
        <taxon>Ixodidae</taxon>
        <taxon>Rhipicephalinae</taxon>
        <taxon>Rhipicephalus</taxon>
        <taxon>Rhipicephalus</taxon>
    </lineage>
</organism>
<keyword evidence="2" id="KW-1185">Reference proteome</keyword>